<evidence type="ECO:0000256" key="2">
    <source>
        <dbReference type="ARBA" id="ARBA00001947"/>
    </source>
</evidence>
<protein>
    <recommendedName>
        <fullName evidence="6">beta-lactamase</fullName>
        <ecNumber evidence="6">3.5.2.6</ecNumber>
    </recommendedName>
</protein>
<evidence type="ECO:0000256" key="12">
    <source>
        <dbReference type="ARBA" id="ARBA00023251"/>
    </source>
</evidence>
<evidence type="ECO:0000256" key="7">
    <source>
        <dbReference type="ARBA" id="ARBA00022723"/>
    </source>
</evidence>
<evidence type="ECO:0000256" key="11">
    <source>
        <dbReference type="ARBA" id="ARBA00022833"/>
    </source>
</evidence>
<comment type="similarity">
    <text evidence="4">Belongs to the metallo-beta-lactamase superfamily. Class-B beta-lactamase family.</text>
</comment>
<dbReference type="Gene3D" id="3.60.15.10">
    <property type="entry name" value="Ribonuclease Z/Hydroxyacylglutathione hydrolase-like"/>
    <property type="match status" value="1"/>
</dbReference>
<dbReference type="EC" id="3.5.2.6" evidence="6"/>
<dbReference type="PANTHER" id="PTHR42951">
    <property type="entry name" value="METALLO-BETA-LACTAMASE DOMAIN-CONTAINING"/>
    <property type="match status" value="1"/>
</dbReference>
<organism evidence="14 15">
    <name type="scientific">Thalassotalea loyana</name>
    <dbReference type="NCBI Taxonomy" id="280483"/>
    <lineage>
        <taxon>Bacteria</taxon>
        <taxon>Pseudomonadati</taxon>
        <taxon>Pseudomonadota</taxon>
        <taxon>Gammaproteobacteria</taxon>
        <taxon>Alteromonadales</taxon>
        <taxon>Colwelliaceae</taxon>
        <taxon>Thalassotalea</taxon>
    </lineage>
</organism>
<evidence type="ECO:0000256" key="4">
    <source>
        <dbReference type="ARBA" id="ARBA00005250"/>
    </source>
</evidence>
<evidence type="ECO:0000256" key="8">
    <source>
        <dbReference type="ARBA" id="ARBA00022729"/>
    </source>
</evidence>
<keyword evidence="8" id="KW-0732">Signal</keyword>
<dbReference type="NCBIfam" id="NF012229">
    <property type="entry name" value="bla_class_B_core"/>
    <property type="match status" value="1"/>
</dbReference>
<comment type="cofactor">
    <cofactor evidence="2">
        <name>Zn(2+)</name>
        <dbReference type="ChEBI" id="CHEBI:29105"/>
    </cofactor>
</comment>
<keyword evidence="15" id="KW-1185">Reference proteome</keyword>
<sequence length="244" mass="26824">MKYVWLLFVLFPVIGLAGNDNKKQFTVTKLADNVYQHVSYKHVKPWGYIGASGLIVIDGTDAHIIDSAWTTESSKSLIKWIETNGFTAKSAVFTHFHDDASNDIALFNELQIMTYATTLTNQLLGANKKQSATQEIIGDNVNLVDDKIQVFYPGPGHSKDNIVVWLPEAGILFGGCFVKSLSNRSLGYTGDAVIEDWPQSVQNVMERFPDIKVVVPGHGRVGDTSLLLHTQKLAVDVLAASSTK</sequence>
<dbReference type="NCBIfam" id="NF033088">
    <property type="entry name" value="bla_subclass_B1"/>
    <property type="match status" value="1"/>
</dbReference>
<dbReference type="SUPFAM" id="SSF56281">
    <property type="entry name" value="Metallo-hydrolase/oxidoreductase"/>
    <property type="match status" value="1"/>
</dbReference>
<dbReference type="InterPro" id="IPR050855">
    <property type="entry name" value="NDM-1-like"/>
</dbReference>
<dbReference type="Proteomes" id="UP001157134">
    <property type="component" value="Unassembled WGS sequence"/>
</dbReference>
<comment type="subcellular location">
    <subcellularLocation>
        <location evidence="3">Periplasm</location>
    </subcellularLocation>
</comment>
<comment type="subunit">
    <text evidence="5">Monomer.</text>
</comment>
<dbReference type="PROSITE" id="PS00744">
    <property type="entry name" value="BETA_LACTAMASE_B_2"/>
    <property type="match status" value="1"/>
</dbReference>
<gene>
    <name evidence="14" type="ORF">tloyanaT_15380</name>
</gene>
<dbReference type="EMBL" id="BSSV01000003">
    <property type="protein sequence ID" value="GLX85286.1"/>
    <property type="molecule type" value="Genomic_DNA"/>
</dbReference>
<evidence type="ECO:0000313" key="15">
    <source>
        <dbReference type="Proteomes" id="UP001157134"/>
    </source>
</evidence>
<dbReference type="InterPro" id="IPR036866">
    <property type="entry name" value="RibonucZ/Hydroxyglut_hydro"/>
</dbReference>
<evidence type="ECO:0000313" key="14">
    <source>
        <dbReference type="EMBL" id="GLX85286.1"/>
    </source>
</evidence>
<dbReference type="InterPro" id="IPR001279">
    <property type="entry name" value="Metallo-B-lactamas"/>
</dbReference>
<comment type="caution">
    <text evidence="14">The sequence shown here is derived from an EMBL/GenBank/DDBJ whole genome shotgun (WGS) entry which is preliminary data.</text>
</comment>
<accession>A0ABQ6HAZ6</accession>
<evidence type="ECO:0000256" key="1">
    <source>
        <dbReference type="ARBA" id="ARBA00001526"/>
    </source>
</evidence>
<keyword evidence="7" id="KW-0479">Metal-binding</keyword>
<evidence type="ECO:0000256" key="9">
    <source>
        <dbReference type="ARBA" id="ARBA00022764"/>
    </source>
</evidence>
<dbReference type="PANTHER" id="PTHR42951:SF4">
    <property type="entry name" value="ACYL-COENZYME A THIOESTERASE MBLAC2"/>
    <property type="match status" value="1"/>
</dbReference>
<feature type="domain" description="Metallo-beta-lactamase" evidence="13">
    <location>
        <begin position="50"/>
        <end position="218"/>
    </location>
</feature>
<dbReference type="InterPro" id="IPR058199">
    <property type="entry name" value="BlaB//VIM/IMP-1"/>
</dbReference>
<comment type="catalytic activity">
    <reaction evidence="1">
        <text>a beta-lactam + H2O = a substituted beta-amino acid</text>
        <dbReference type="Rhea" id="RHEA:20401"/>
        <dbReference type="ChEBI" id="CHEBI:15377"/>
        <dbReference type="ChEBI" id="CHEBI:35627"/>
        <dbReference type="ChEBI" id="CHEBI:140347"/>
        <dbReference type="EC" id="3.5.2.6"/>
    </reaction>
</comment>
<evidence type="ECO:0000256" key="6">
    <source>
        <dbReference type="ARBA" id="ARBA00012865"/>
    </source>
</evidence>
<keyword evidence="11" id="KW-0862">Zinc</keyword>
<evidence type="ECO:0000256" key="5">
    <source>
        <dbReference type="ARBA" id="ARBA00011245"/>
    </source>
</evidence>
<evidence type="ECO:0000259" key="13">
    <source>
        <dbReference type="SMART" id="SM00849"/>
    </source>
</evidence>
<keyword evidence="12" id="KW-0046">Antibiotic resistance</keyword>
<reference evidence="14 15" key="1">
    <citation type="submission" date="2023-03" db="EMBL/GenBank/DDBJ databases">
        <title>Thalassotalea loyana LMG 22536T draft genome sequence.</title>
        <authorList>
            <person name="Sawabe T."/>
        </authorList>
    </citation>
    <scope>NUCLEOTIDE SEQUENCE [LARGE SCALE GENOMIC DNA]</scope>
    <source>
        <strain evidence="14 15">LMG 22536</strain>
    </source>
</reference>
<dbReference type="RefSeq" id="WP_284297254.1">
    <property type="nucleotide sequence ID" value="NZ_BSSV01000003.1"/>
</dbReference>
<keyword evidence="9" id="KW-0574">Periplasm</keyword>
<keyword evidence="10" id="KW-0378">Hydrolase</keyword>
<name>A0ABQ6HAZ6_9GAMM</name>
<dbReference type="Pfam" id="PF00753">
    <property type="entry name" value="Lactamase_B"/>
    <property type="match status" value="1"/>
</dbReference>
<evidence type="ECO:0000256" key="3">
    <source>
        <dbReference type="ARBA" id="ARBA00004418"/>
    </source>
</evidence>
<dbReference type="SMART" id="SM00849">
    <property type="entry name" value="Lactamase_B"/>
    <property type="match status" value="1"/>
</dbReference>
<proteinExistence type="inferred from homology"/>
<dbReference type="InterPro" id="IPR001018">
    <property type="entry name" value="Beta-lactamase_class-B_CS"/>
</dbReference>
<evidence type="ECO:0000256" key="10">
    <source>
        <dbReference type="ARBA" id="ARBA00022801"/>
    </source>
</evidence>